<reference evidence="1" key="1">
    <citation type="journal article" date="2014" name="Nat. Commun.">
        <title>The tobacco genome sequence and its comparison with those of tomato and potato.</title>
        <authorList>
            <person name="Sierro N."/>
            <person name="Battey J.N."/>
            <person name="Ouadi S."/>
            <person name="Bakaher N."/>
            <person name="Bovet L."/>
            <person name="Willig A."/>
            <person name="Goepfert S."/>
            <person name="Peitsch M.C."/>
            <person name="Ivanov N.V."/>
        </authorList>
    </citation>
    <scope>NUCLEOTIDE SEQUENCE [LARGE SCALE GENOMIC DNA]</scope>
</reference>
<evidence type="ECO:0000313" key="2">
    <source>
        <dbReference type="RefSeq" id="XP_075111707.1"/>
    </source>
</evidence>
<evidence type="ECO:0000313" key="1">
    <source>
        <dbReference type="Proteomes" id="UP000790787"/>
    </source>
</evidence>
<protein>
    <submittedName>
        <fullName evidence="2">Uncharacterized protein LOC142181919</fullName>
    </submittedName>
</protein>
<gene>
    <name evidence="2" type="primary">LOC142181919</name>
</gene>
<keyword evidence="1" id="KW-1185">Reference proteome</keyword>
<dbReference type="RefSeq" id="XP_075111707.1">
    <property type="nucleotide sequence ID" value="XM_075255606.1"/>
</dbReference>
<proteinExistence type="predicted"/>
<accession>A0AC58UQE1</accession>
<dbReference type="Proteomes" id="UP000790787">
    <property type="component" value="Chromosome 6"/>
</dbReference>
<name>A0AC58UQE1_TOBAC</name>
<reference evidence="2" key="2">
    <citation type="submission" date="2025-08" db="UniProtKB">
        <authorList>
            <consortium name="RefSeq"/>
        </authorList>
    </citation>
    <scope>IDENTIFICATION</scope>
    <source>
        <tissue evidence="2">Leaf</tissue>
    </source>
</reference>
<organism evidence="1 2">
    <name type="scientific">Nicotiana tabacum</name>
    <name type="common">Common tobacco</name>
    <dbReference type="NCBI Taxonomy" id="4097"/>
    <lineage>
        <taxon>Eukaryota</taxon>
        <taxon>Viridiplantae</taxon>
        <taxon>Streptophyta</taxon>
        <taxon>Embryophyta</taxon>
        <taxon>Tracheophyta</taxon>
        <taxon>Spermatophyta</taxon>
        <taxon>Magnoliopsida</taxon>
        <taxon>eudicotyledons</taxon>
        <taxon>Gunneridae</taxon>
        <taxon>Pentapetalae</taxon>
        <taxon>asterids</taxon>
        <taxon>lamiids</taxon>
        <taxon>Solanales</taxon>
        <taxon>Solanaceae</taxon>
        <taxon>Nicotianoideae</taxon>
        <taxon>Nicotianeae</taxon>
        <taxon>Nicotiana</taxon>
    </lineage>
</organism>
<sequence length="303" mass="34638">MNVISAYAPQTGLDEEVKRSFWEGLDEVVRGISHTEIFIGRDFNGHIGTTVGGNGEVHGGFNFSDRNRGGTSVLDFAKAFELVANYNLSKREDHLVNFQSMVANTYIDYLLLMRCDKELCKDCKTILSETLATQHMLLLMDICTIIKRKKRVLWGRVRIRWGPLTKDKDQELEGRLMPMGAWMRNGDASSMWTLMVICIREDVREVLGITKGNSGRHRGEWWWNDKVQGKVEAKKAAYLKSVERTNEEEMRANRERYKEARKEAKLAITHAKIAVLVVCMRKLGKKTRKNVISASQGKREEGP</sequence>